<organism evidence="1 2">
    <name type="scientific">Parabacteroides distasonis str. 3776 D15 i</name>
    <dbReference type="NCBI Taxonomy" id="1339342"/>
    <lineage>
        <taxon>Bacteria</taxon>
        <taxon>Pseudomonadati</taxon>
        <taxon>Bacteroidota</taxon>
        <taxon>Bacteroidia</taxon>
        <taxon>Bacteroidales</taxon>
        <taxon>Tannerellaceae</taxon>
        <taxon>Parabacteroides</taxon>
    </lineage>
</organism>
<evidence type="ECO:0000313" key="2">
    <source>
        <dbReference type="Proteomes" id="UP000027850"/>
    </source>
</evidence>
<gene>
    <name evidence="1" type="ORF">M091_0711</name>
</gene>
<comment type="caution">
    <text evidence="1">The sequence shown here is derived from an EMBL/GenBank/DDBJ whole genome shotgun (WGS) entry which is preliminary data.</text>
</comment>
<evidence type="ECO:0000313" key="1">
    <source>
        <dbReference type="EMBL" id="KDS37591.1"/>
    </source>
</evidence>
<dbReference type="EMBL" id="JNHK01000088">
    <property type="protein sequence ID" value="KDS37591.1"/>
    <property type="molecule type" value="Genomic_DNA"/>
</dbReference>
<name>A0AB34L889_PARDI</name>
<sequence length="54" mass="6280">MSYWFTGGMGVVCVLVFIPSKSENNKRIAKNTLFLYVRMLFIMESNFCIKHNSL</sequence>
<reference evidence="1 2" key="1">
    <citation type="submission" date="2014-04" db="EMBL/GenBank/DDBJ databases">
        <authorList>
            <person name="Sears C."/>
            <person name="Carroll K."/>
            <person name="Sack B.R."/>
            <person name="Qadri F."/>
            <person name="Myers L.L."/>
            <person name="Chung G.-T."/>
            <person name="Escheverria P."/>
            <person name="Fraser C.M."/>
            <person name="Sadzewicz L."/>
            <person name="Shefchek K.A."/>
            <person name="Tallon L."/>
            <person name="Das S.P."/>
            <person name="Daugherty S."/>
            <person name="Mongodin E.F."/>
        </authorList>
    </citation>
    <scope>NUCLEOTIDE SEQUENCE [LARGE SCALE GENOMIC DNA]</scope>
    <source>
        <strain evidence="1 2">3776 D15 i</strain>
    </source>
</reference>
<accession>A0AB34L889</accession>
<dbReference type="AlphaFoldDB" id="A0AB34L889"/>
<proteinExistence type="predicted"/>
<dbReference type="Proteomes" id="UP000027850">
    <property type="component" value="Unassembled WGS sequence"/>
</dbReference>
<protein>
    <submittedName>
        <fullName evidence="1">Uncharacterized protein</fullName>
    </submittedName>
</protein>